<dbReference type="SUPFAM" id="SSF54427">
    <property type="entry name" value="NTF2-like"/>
    <property type="match status" value="1"/>
</dbReference>
<dbReference type="InterPro" id="IPR032710">
    <property type="entry name" value="NTF2-like_dom_sf"/>
</dbReference>
<dbReference type="InterPro" id="IPR037401">
    <property type="entry name" value="SnoaL-like"/>
</dbReference>
<evidence type="ECO:0000259" key="1">
    <source>
        <dbReference type="Pfam" id="PF13474"/>
    </source>
</evidence>
<dbReference type="Pfam" id="PF13474">
    <property type="entry name" value="SnoaL_3"/>
    <property type="match status" value="1"/>
</dbReference>
<proteinExistence type="predicted"/>
<reference evidence="2 3" key="1">
    <citation type="submission" date="2020-08" db="EMBL/GenBank/DDBJ databases">
        <title>Novel species isolated from subtropical streams in China.</title>
        <authorList>
            <person name="Lu H."/>
        </authorList>
    </citation>
    <scope>NUCLEOTIDE SEQUENCE [LARGE SCALE GENOMIC DNA]</scope>
    <source>
        <strain evidence="2 3">CY18W</strain>
    </source>
</reference>
<organism evidence="2 3">
    <name type="scientific">Undibacterium hunanense</name>
    <dbReference type="NCBI Taxonomy" id="2762292"/>
    <lineage>
        <taxon>Bacteria</taxon>
        <taxon>Pseudomonadati</taxon>
        <taxon>Pseudomonadota</taxon>
        <taxon>Betaproteobacteria</taxon>
        <taxon>Burkholderiales</taxon>
        <taxon>Oxalobacteraceae</taxon>
        <taxon>Undibacterium</taxon>
    </lineage>
</organism>
<evidence type="ECO:0000313" key="3">
    <source>
        <dbReference type="Proteomes" id="UP000650424"/>
    </source>
</evidence>
<comment type="caution">
    <text evidence="2">The sequence shown here is derived from an EMBL/GenBank/DDBJ whole genome shotgun (WGS) entry which is preliminary data.</text>
</comment>
<gene>
    <name evidence="2" type="ORF">H8L32_12480</name>
</gene>
<dbReference type="Gene3D" id="3.10.450.50">
    <property type="match status" value="1"/>
</dbReference>
<accession>A0ABR6ZRQ5</accession>
<keyword evidence="3" id="KW-1185">Reference proteome</keyword>
<dbReference type="EMBL" id="JACOGF010000005">
    <property type="protein sequence ID" value="MBC3918299.1"/>
    <property type="molecule type" value="Genomic_DNA"/>
</dbReference>
<sequence length="158" mass="16925">MKSGVIRLLSVKPGAVIFLALSIFMSMAHAGKLNEMDVVKAASVDFFASISSRNLTSVTSYLGSEGFTEFIPESDKLLQLNAGAFSALFKSGAQIDVRLTDIQVRTNGGTAIVTGTRVGAITKPGATPVEGKSLVTMIWFRHDNGWQLEHVHLSAVQK</sequence>
<evidence type="ECO:0000313" key="2">
    <source>
        <dbReference type="EMBL" id="MBC3918299.1"/>
    </source>
</evidence>
<protein>
    <submittedName>
        <fullName evidence="2">Nuclear transport factor 2 family protein</fullName>
    </submittedName>
</protein>
<name>A0ABR6ZRQ5_9BURK</name>
<dbReference type="Proteomes" id="UP000650424">
    <property type="component" value="Unassembled WGS sequence"/>
</dbReference>
<feature type="domain" description="SnoaL-like" evidence="1">
    <location>
        <begin position="39"/>
        <end position="155"/>
    </location>
</feature>
<dbReference type="RefSeq" id="WP_186947548.1">
    <property type="nucleotide sequence ID" value="NZ_JACOGF010000005.1"/>
</dbReference>